<dbReference type="EMBL" id="CP068570">
    <property type="protein sequence ID" value="QQZ49687.1"/>
    <property type="molecule type" value="Genomic_DNA"/>
</dbReference>
<protein>
    <submittedName>
        <fullName evidence="1">Uncharacterized protein</fullName>
    </submittedName>
</protein>
<gene>
    <name evidence="1" type="ORF">JKL49_22945</name>
</gene>
<sequence>MNATRLRRGMVDLLCHVCGRPTVRQDRYIFPVASGGLVTLLDGSQQYGCNVPPMHRACALRASHACPHLGKVSEAPCAAPATRAGSFTAPTSRRGWRGRPPAAQGVDVVLSCYRLYGDEFTAKVLAARESWEKVTMDRRARRVRPPS</sequence>
<evidence type="ECO:0000313" key="1">
    <source>
        <dbReference type="EMBL" id="QQZ49687.1"/>
    </source>
</evidence>
<accession>A0A974P2F0</accession>
<organism evidence="1">
    <name type="scientific">Phenylobacterium glaciei</name>
    <dbReference type="NCBI Taxonomy" id="2803784"/>
    <lineage>
        <taxon>Bacteria</taxon>
        <taxon>Pseudomonadati</taxon>
        <taxon>Pseudomonadota</taxon>
        <taxon>Alphaproteobacteria</taxon>
        <taxon>Caulobacterales</taxon>
        <taxon>Caulobacteraceae</taxon>
        <taxon>Phenylobacterium</taxon>
    </lineage>
</organism>
<dbReference type="AlphaFoldDB" id="A0A974P2F0"/>
<reference evidence="1" key="1">
    <citation type="submission" date="2021-01" db="EMBL/GenBank/DDBJ databases">
        <title>Genome sequence of Phenylobacterium sp. 20VBR1 isolated from a valley glaceir, Ny-Alesund, Svalbard.</title>
        <authorList>
            <person name="Thomas F.A."/>
            <person name="Krishnan K.P."/>
            <person name="Sinha R.K."/>
        </authorList>
    </citation>
    <scope>NUCLEOTIDE SEQUENCE</scope>
    <source>
        <strain evidence="1">20VBR1</strain>
    </source>
</reference>
<proteinExistence type="predicted"/>
<name>A0A974P2F0_9CAUL</name>